<name>A0ABQ2XSN6_9BURK</name>
<organism evidence="2 3">
    <name type="scientific">Undibacterium squillarum</name>
    <dbReference type="NCBI Taxonomy" id="1131567"/>
    <lineage>
        <taxon>Bacteria</taxon>
        <taxon>Pseudomonadati</taxon>
        <taxon>Pseudomonadota</taxon>
        <taxon>Betaproteobacteria</taxon>
        <taxon>Burkholderiales</taxon>
        <taxon>Oxalobacteraceae</taxon>
        <taxon>Undibacterium</taxon>
    </lineage>
</organism>
<proteinExistence type="predicted"/>
<keyword evidence="1" id="KW-0732">Signal</keyword>
<feature type="signal peptide" evidence="1">
    <location>
        <begin position="1"/>
        <end position="27"/>
    </location>
</feature>
<dbReference type="EMBL" id="BMYU01000001">
    <property type="protein sequence ID" value="GGX31815.1"/>
    <property type="molecule type" value="Genomic_DNA"/>
</dbReference>
<feature type="chain" id="PRO_5045590793" evidence="1">
    <location>
        <begin position="28"/>
        <end position="71"/>
    </location>
</feature>
<evidence type="ECO:0000313" key="2">
    <source>
        <dbReference type="EMBL" id="GGX31815.1"/>
    </source>
</evidence>
<reference evidence="3" key="1">
    <citation type="journal article" date="2019" name="Int. J. Syst. Evol. Microbiol.">
        <title>The Global Catalogue of Microorganisms (GCM) 10K type strain sequencing project: providing services to taxonomists for standard genome sequencing and annotation.</title>
        <authorList>
            <consortium name="The Broad Institute Genomics Platform"/>
            <consortium name="The Broad Institute Genome Sequencing Center for Infectious Disease"/>
            <person name="Wu L."/>
            <person name="Ma J."/>
        </authorList>
    </citation>
    <scope>NUCLEOTIDE SEQUENCE [LARGE SCALE GENOMIC DNA]</scope>
    <source>
        <strain evidence="3">KCTC 23917</strain>
    </source>
</reference>
<comment type="caution">
    <text evidence="2">The sequence shown here is derived from an EMBL/GenBank/DDBJ whole genome shotgun (WGS) entry which is preliminary data.</text>
</comment>
<evidence type="ECO:0000313" key="3">
    <source>
        <dbReference type="Proteomes" id="UP000653343"/>
    </source>
</evidence>
<dbReference type="Proteomes" id="UP000653343">
    <property type="component" value="Unassembled WGS sequence"/>
</dbReference>
<accession>A0ABQ2XSN6</accession>
<sequence>MDRSVKSFFRRSLLAITALSLLSLAQAAPAPWYWWSSKTSDARICAQTSPGDGWEQGKKAYLDARCSIEKN</sequence>
<evidence type="ECO:0000256" key="1">
    <source>
        <dbReference type="SAM" id="SignalP"/>
    </source>
</evidence>
<dbReference type="RefSeq" id="WP_189355529.1">
    <property type="nucleotide sequence ID" value="NZ_BMYU01000001.1"/>
</dbReference>
<protein>
    <submittedName>
        <fullName evidence="2">Uncharacterized protein</fullName>
    </submittedName>
</protein>
<gene>
    <name evidence="2" type="ORF">GCM10010946_06190</name>
</gene>
<keyword evidence="3" id="KW-1185">Reference proteome</keyword>